<protein>
    <recommendedName>
        <fullName evidence="8">Malic enzyme</fullName>
    </recommendedName>
</protein>
<dbReference type="GO" id="GO:0051287">
    <property type="term" value="F:NAD binding"/>
    <property type="evidence" value="ECO:0007669"/>
    <property type="project" value="InterPro"/>
</dbReference>
<dbReference type="InterPro" id="IPR002347">
    <property type="entry name" value="SDR_fam"/>
</dbReference>
<dbReference type="FunFam" id="3.40.50.10380:FF:000005">
    <property type="entry name" value="Malic enzyme"/>
    <property type="match status" value="1"/>
</dbReference>
<dbReference type="GO" id="GO:0004471">
    <property type="term" value="F:malate dehydrogenase (decarboxylating) (NAD+) activity"/>
    <property type="evidence" value="ECO:0007669"/>
    <property type="project" value="TreeGrafter"/>
</dbReference>
<keyword evidence="5 8" id="KW-0479">Metal-binding</keyword>
<evidence type="ECO:0000256" key="8">
    <source>
        <dbReference type="RuleBase" id="RU003426"/>
    </source>
</evidence>
<evidence type="ECO:0000256" key="7">
    <source>
        <dbReference type="ARBA" id="ARBA00023002"/>
    </source>
</evidence>
<dbReference type="InterPro" id="IPR012301">
    <property type="entry name" value="Malic_N_dom"/>
</dbReference>
<dbReference type="Pfam" id="PF00390">
    <property type="entry name" value="malic"/>
    <property type="match status" value="1"/>
</dbReference>
<evidence type="ECO:0000313" key="12">
    <source>
        <dbReference type="Proteomes" id="UP000326939"/>
    </source>
</evidence>
<dbReference type="Pfam" id="PF03949">
    <property type="entry name" value="Malic_M"/>
    <property type="match status" value="2"/>
</dbReference>
<dbReference type="Gene3D" id="3.40.50.720">
    <property type="entry name" value="NAD(P)-binding Rossmann-like Domain"/>
    <property type="match status" value="2"/>
</dbReference>
<dbReference type="PROSITE" id="PS00061">
    <property type="entry name" value="ADH_SHORT"/>
    <property type="match status" value="1"/>
</dbReference>
<evidence type="ECO:0000256" key="1">
    <source>
        <dbReference type="ARBA" id="ARBA00001936"/>
    </source>
</evidence>
<dbReference type="PRINTS" id="PR00072">
    <property type="entry name" value="MALOXRDTASE"/>
</dbReference>
<dbReference type="GO" id="GO:0005739">
    <property type="term" value="C:mitochondrion"/>
    <property type="evidence" value="ECO:0007669"/>
    <property type="project" value="TreeGrafter"/>
</dbReference>
<dbReference type="SMART" id="SM00919">
    <property type="entry name" value="Malic_M"/>
    <property type="match status" value="1"/>
</dbReference>
<dbReference type="PANTHER" id="PTHR23406">
    <property type="entry name" value="MALIC ENZYME-RELATED"/>
    <property type="match status" value="1"/>
</dbReference>
<dbReference type="InterPro" id="IPR036291">
    <property type="entry name" value="NAD(P)-bd_dom_sf"/>
</dbReference>
<dbReference type="PANTHER" id="PTHR23406:SF73">
    <property type="entry name" value="NAD-DEPENDENT MALIC ENZYME 2, MITOCHONDRIAL"/>
    <property type="match status" value="1"/>
</dbReference>
<dbReference type="InterPro" id="IPR046346">
    <property type="entry name" value="Aminoacid_DH-like_N_sf"/>
</dbReference>
<dbReference type="InterPro" id="IPR015884">
    <property type="entry name" value="Malic_enzyme_CS"/>
</dbReference>
<dbReference type="SUPFAM" id="SSF53223">
    <property type="entry name" value="Aminoacid dehydrogenase-like, N-terminal domain"/>
    <property type="match status" value="1"/>
</dbReference>
<dbReference type="InterPro" id="IPR012302">
    <property type="entry name" value="Malic_NAD-bd"/>
</dbReference>
<evidence type="ECO:0000259" key="10">
    <source>
        <dbReference type="SMART" id="SM01274"/>
    </source>
</evidence>
<name>A0A5N5K6N9_9ROSI</name>
<feature type="domain" description="Malic enzyme N-terminal" evidence="10">
    <location>
        <begin position="123"/>
        <end position="303"/>
    </location>
</feature>
<dbReference type="AlphaFoldDB" id="A0A5N5K6N9"/>
<dbReference type="GO" id="GO:0046872">
    <property type="term" value="F:metal ion binding"/>
    <property type="evidence" value="ECO:0007669"/>
    <property type="project" value="UniProtKB-KW"/>
</dbReference>
<dbReference type="InterPro" id="IPR020904">
    <property type="entry name" value="Sc_DH/Rdtase_CS"/>
</dbReference>
<dbReference type="InterPro" id="IPR037062">
    <property type="entry name" value="Malic_N_dom_sf"/>
</dbReference>
<evidence type="ECO:0000256" key="2">
    <source>
        <dbReference type="ARBA" id="ARBA00001946"/>
    </source>
</evidence>
<sequence length="921" mass="101567">MWRVARFAASNVRSSSQRRLLSAAVIPGACIVHKRGADILHDPWFNKDTGFPLTERDRLGLRGLLPPRVISFEQQYDRFSKFNTDLLKFVSICFSLKSLEKNTQGQPYSVVSLAKWRILNRLHDRNEILYYRALIDNIKDFAPIIYTPTVGLVCQNYSGLFRRPRGMYFSAKDKGEMMSMIYNWPGQQVDMIVLTDGSRILGLGDLGVQGIGIPIGKLDMYVAAAGINPQRILPVMLDVGTNNQKLLEDPLYLGLRQPRLEGEEYLSIVDEFMEAVHTRWPKAIVQFEDFQMKWAFETLLRYRKRFCMFNDDVQGTAGVALAGLLGTVRAQGRPLSDFVNQKIVVVGAGSAGLGVLNMTIQALSRMSGNNEIAAKNQCYLLDKDVKLYAFLYNCIICVSSLTCHQGLITKERKNLDPAAAPFAKDIKDAEGLKEGASLLEVVKKLKPHVLLGLSGVGGIFDEQVLRAMRESDSPKPAIFSMSNPTMNAECNAADAFKHAGPNIVFASGSPFENVDLGNGKVGHVNQANNMYLFPGIGLGTLLSGSHFITDGMLQAAAECLASYMTDEEIQKGILYPSIDSIRHITAEVGAAVVRAAVEEDLAEGHGEVGSRELKHMSKEETVAYVTQNIYAVVTGANKGIGLEICRQLTSHGIVVVLTARDEERGLEAVQKMKDSGISDNLVVFHQLDVADPDSIASLVEFVKTKFGKLDILVNNAAISGAVLNPDAFQRAFELSGSWPEEAWKEVETQSFELAEQCIKTNYYGVRGMVETLTPLLQLSDSARIINVTSKLGLLKNIPNARVKGLLNDVESLTGDRIDEIVEEFLRDFKERLLTIKGWPTQLSAYSVAKAAVNAYTRILARRYPNFHANCVSPGYCKTDLSTNTGHFTAAEGAEGAVRLALLPDGGPSGFYFYQKEMLSYF</sequence>
<dbReference type="Gene3D" id="3.40.50.10380">
    <property type="entry name" value="Malic enzyme, N-terminal domain"/>
    <property type="match status" value="1"/>
</dbReference>
<comment type="caution">
    <text evidence="11">The sequence shown here is derived from an EMBL/GenBank/DDBJ whole genome shotgun (WGS) entry which is preliminary data.</text>
</comment>
<comment type="cofactor">
    <cofactor evidence="1">
        <name>Mn(2+)</name>
        <dbReference type="ChEBI" id="CHEBI:29035"/>
    </cofactor>
</comment>
<dbReference type="GO" id="GO:0006108">
    <property type="term" value="P:malate metabolic process"/>
    <property type="evidence" value="ECO:0007669"/>
    <property type="project" value="TreeGrafter"/>
</dbReference>
<evidence type="ECO:0000256" key="6">
    <source>
        <dbReference type="ARBA" id="ARBA00022857"/>
    </source>
</evidence>
<dbReference type="InterPro" id="IPR045313">
    <property type="entry name" value="CBR1-like"/>
</dbReference>
<proteinExistence type="inferred from homology"/>
<evidence type="ECO:0000256" key="3">
    <source>
        <dbReference type="ARBA" id="ARBA00006484"/>
    </source>
</evidence>
<keyword evidence="12" id="KW-1185">Reference proteome</keyword>
<dbReference type="EMBL" id="VDCV01000014">
    <property type="protein sequence ID" value="KAB5527068.1"/>
    <property type="molecule type" value="Genomic_DNA"/>
</dbReference>
<evidence type="ECO:0000256" key="5">
    <source>
        <dbReference type="ARBA" id="ARBA00022723"/>
    </source>
</evidence>
<dbReference type="Pfam" id="PF00106">
    <property type="entry name" value="adh_short"/>
    <property type="match status" value="1"/>
</dbReference>
<feature type="domain" description="Malic enzyme NAD-binding" evidence="9">
    <location>
        <begin position="313"/>
        <end position="597"/>
    </location>
</feature>
<reference evidence="12" key="1">
    <citation type="journal article" date="2019" name="Gigascience">
        <title>De novo genome assembly of the endangered Acer yangbiense, a plant species with extremely small populations endemic to Yunnan Province, China.</title>
        <authorList>
            <person name="Yang J."/>
            <person name="Wariss H.M."/>
            <person name="Tao L."/>
            <person name="Zhang R."/>
            <person name="Yun Q."/>
            <person name="Hollingsworth P."/>
            <person name="Dao Z."/>
            <person name="Luo G."/>
            <person name="Guo H."/>
            <person name="Ma Y."/>
            <person name="Sun W."/>
        </authorList>
    </citation>
    <scope>NUCLEOTIDE SEQUENCE [LARGE SCALE GENOMIC DNA]</scope>
    <source>
        <strain evidence="12">cv. br00</strain>
    </source>
</reference>
<accession>A0A5N5K6N9</accession>
<dbReference type="PROSITE" id="PS00331">
    <property type="entry name" value="MALIC_ENZYMES"/>
    <property type="match status" value="1"/>
</dbReference>
<comment type="similarity">
    <text evidence="4 8">Belongs to the malic enzymes family.</text>
</comment>
<dbReference type="InterPro" id="IPR001891">
    <property type="entry name" value="Malic_OxRdtase"/>
</dbReference>
<gene>
    <name evidence="11" type="ORF">DKX38_020915</name>
</gene>
<evidence type="ECO:0000259" key="9">
    <source>
        <dbReference type="SMART" id="SM00919"/>
    </source>
</evidence>
<comment type="similarity">
    <text evidence="3">Belongs to the short-chain dehydrogenases/reductases (SDR) family.</text>
</comment>
<evidence type="ECO:0000256" key="4">
    <source>
        <dbReference type="ARBA" id="ARBA00008785"/>
    </source>
</evidence>
<dbReference type="CDD" id="cd05324">
    <property type="entry name" value="carb_red_PTCR-like_SDR_c"/>
    <property type="match status" value="1"/>
</dbReference>
<evidence type="ECO:0000313" key="11">
    <source>
        <dbReference type="EMBL" id="KAB5527068.1"/>
    </source>
</evidence>
<dbReference type="NCBIfam" id="NF010052">
    <property type="entry name" value="PRK13529.1"/>
    <property type="match status" value="1"/>
</dbReference>
<dbReference type="SUPFAM" id="SSF51735">
    <property type="entry name" value="NAD(P)-binding Rossmann-fold domains"/>
    <property type="match status" value="2"/>
</dbReference>
<dbReference type="FunFam" id="3.40.50.720:FF:000312">
    <property type="entry name" value="(+)-neomenthol dehydrogenase"/>
    <property type="match status" value="1"/>
</dbReference>
<organism evidence="11 12">
    <name type="scientific">Salix brachista</name>
    <dbReference type="NCBI Taxonomy" id="2182728"/>
    <lineage>
        <taxon>Eukaryota</taxon>
        <taxon>Viridiplantae</taxon>
        <taxon>Streptophyta</taxon>
        <taxon>Embryophyta</taxon>
        <taxon>Tracheophyta</taxon>
        <taxon>Spermatophyta</taxon>
        <taxon>Magnoliopsida</taxon>
        <taxon>eudicotyledons</taxon>
        <taxon>Gunneridae</taxon>
        <taxon>Pentapetalae</taxon>
        <taxon>rosids</taxon>
        <taxon>fabids</taxon>
        <taxon>Malpighiales</taxon>
        <taxon>Salicaceae</taxon>
        <taxon>Saliceae</taxon>
        <taxon>Salix</taxon>
    </lineage>
</organism>
<dbReference type="Pfam" id="PF13561">
    <property type="entry name" value="adh_short_C2"/>
    <property type="match status" value="1"/>
</dbReference>
<dbReference type="Proteomes" id="UP000326939">
    <property type="component" value="Chromosome 14"/>
</dbReference>
<comment type="cofactor">
    <cofactor evidence="2">
        <name>Mg(2+)</name>
        <dbReference type="ChEBI" id="CHEBI:18420"/>
    </cofactor>
</comment>
<keyword evidence="7 8" id="KW-0560">Oxidoreductase</keyword>
<keyword evidence="6" id="KW-0521">NADP</keyword>
<dbReference type="SMART" id="SM01274">
    <property type="entry name" value="malic"/>
    <property type="match status" value="1"/>
</dbReference>